<dbReference type="VEuPathDB" id="FungiDB:ACLA_083510"/>
<organism evidence="8 9">
    <name type="scientific">Aspergillus clavatus (strain ATCC 1007 / CBS 513.65 / DSM 816 / NCTC 3887 / NRRL 1 / QM 1276 / 107)</name>
    <dbReference type="NCBI Taxonomy" id="344612"/>
    <lineage>
        <taxon>Eukaryota</taxon>
        <taxon>Fungi</taxon>
        <taxon>Dikarya</taxon>
        <taxon>Ascomycota</taxon>
        <taxon>Pezizomycotina</taxon>
        <taxon>Eurotiomycetes</taxon>
        <taxon>Eurotiomycetidae</taxon>
        <taxon>Eurotiales</taxon>
        <taxon>Aspergillaceae</taxon>
        <taxon>Aspergillus</taxon>
        <taxon>Aspergillus subgen. Fumigati</taxon>
    </lineage>
</organism>
<gene>
    <name evidence="8" type="ORF">ACLA_083510</name>
</gene>
<dbReference type="Gene3D" id="1.20.120.1750">
    <property type="match status" value="1"/>
</dbReference>
<dbReference type="AlphaFoldDB" id="A1CTL9"/>
<evidence type="ECO:0000313" key="9">
    <source>
        <dbReference type="Proteomes" id="UP000006701"/>
    </source>
</evidence>
<dbReference type="InterPro" id="IPR002867">
    <property type="entry name" value="IBR_dom"/>
</dbReference>
<dbReference type="GO" id="GO:0016740">
    <property type="term" value="F:transferase activity"/>
    <property type="evidence" value="ECO:0007669"/>
    <property type="project" value="UniProtKB-KW"/>
</dbReference>
<protein>
    <recommendedName>
        <fullName evidence="7">RING-type domain-containing protein</fullName>
    </recommendedName>
</protein>
<dbReference type="eggNOG" id="KOG1812">
    <property type="taxonomic scope" value="Eukaryota"/>
</dbReference>
<dbReference type="KEGG" id="act:ACLA_083510"/>
<keyword evidence="6" id="KW-0862">Zinc</keyword>
<dbReference type="GeneID" id="4700354"/>
<dbReference type="PROSITE" id="PS51873">
    <property type="entry name" value="TRIAD"/>
    <property type="match status" value="1"/>
</dbReference>
<dbReference type="RefSeq" id="XP_001268082.1">
    <property type="nucleotide sequence ID" value="XM_001268081.1"/>
</dbReference>
<dbReference type="InterPro" id="IPR044066">
    <property type="entry name" value="TRIAD_supradom"/>
</dbReference>
<evidence type="ECO:0000313" key="8">
    <source>
        <dbReference type="EMBL" id="EAW06656.1"/>
    </source>
</evidence>
<proteinExistence type="predicted"/>
<keyword evidence="2" id="KW-0479">Metal-binding</keyword>
<dbReference type="EMBL" id="DS027060">
    <property type="protein sequence ID" value="EAW06656.1"/>
    <property type="molecule type" value="Genomic_DNA"/>
</dbReference>
<dbReference type="OrthoDB" id="10009520at2759"/>
<accession>A1CTL9</accession>
<dbReference type="HOGENOM" id="CLU_2757320_0_0_1"/>
<evidence type="ECO:0000256" key="3">
    <source>
        <dbReference type="ARBA" id="ARBA00022737"/>
    </source>
</evidence>
<dbReference type="Proteomes" id="UP000006701">
    <property type="component" value="Unassembled WGS sequence"/>
</dbReference>
<dbReference type="SUPFAM" id="SSF57850">
    <property type="entry name" value="RING/U-box"/>
    <property type="match status" value="1"/>
</dbReference>
<keyword evidence="5" id="KW-0833">Ubl conjugation pathway</keyword>
<sequence>MLCKRAAHEGDCPDEDEEVLQLSEREGWRRCFQCRKVIELGVGCNHITCRCGAEFCYVCGTKWRQCRCEI</sequence>
<keyword evidence="3" id="KW-0677">Repeat</keyword>
<evidence type="ECO:0000256" key="1">
    <source>
        <dbReference type="ARBA" id="ARBA00022679"/>
    </source>
</evidence>
<dbReference type="Pfam" id="PF01485">
    <property type="entry name" value="IBR"/>
    <property type="match status" value="1"/>
</dbReference>
<evidence type="ECO:0000256" key="6">
    <source>
        <dbReference type="ARBA" id="ARBA00022833"/>
    </source>
</evidence>
<evidence type="ECO:0000259" key="7">
    <source>
        <dbReference type="PROSITE" id="PS51873"/>
    </source>
</evidence>
<evidence type="ECO:0000256" key="5">
    <source>
        <dbReference type="ARBA" id="ARBA00022786"/>
    </source>
</evidence>
<dbReference type="CDD" id="cd22584">
    <property type="entry name" value="Rcat_RBR_unk"/>
    <property type="match status" value="1"/>
</dbReference>
<keyword evidence="4" id="KW-0863">Zinc-finger</keyword>
<reference evidence="8 9" key="1">
    <citation type="journal article" date="2008" name="PLoS Genet.">
        <title>Genomic islands in the pathogenic filamentous fungus Aspergillus fumigatus.</title>
        <authorList>
            <person name="Fedorova N.D."/>
            <person name="Khaldi N."/>
            <person name="Joardar V.S."/>
            <person name="Maiti R."/>
            <person name="Amedeo P."/>
            <person name="Anderson M.J."/>
            <person name="Crabtree J."/>
            <person name="Silva J.C."/>
            <person name="Badger J.H."/>
            <person name="Albarraq A."/>
            <person name="Angiuoli S."/>
            <person name="Bussey H."/>
            <person name="Bowyer P."/>
            <person name="Cotty P.J."/>
            <person name="Dyer P.S."/>
            <person name="Egan A."/>
            <person name="Galens K."/>
            <person name="Fraser-Liggett C.M."/>
            <person name="Haas B.J."/>
            <person name="Inman J.M."/>
            <person name="Kent R."/>
            <person name="Lemieux S."/>
            <person name="Malavazi I."/>
            <person name="Orvis J."/>
            <person name="Roemer T."/>
            <person name="Ronning C.M."/>
            <person name="Sundaram J.P."/>
            <person name="Sutton G."/>
            <person name="Turner G."/>
            <person name="Venter J.C."/>
            <person name="White O.R."/>
            <person name="Whitty B.R."/>
            <person name="Youngman P."/>
            <person name="Wolfe K.H."/>
            <person name="Goldman G.H."/>
            <person name="Wortman J.R."/>
            <person name="Jiang B."/>
            <person name="Denning D.W."/>
            <person name="Nierman W.C."/>
        </authorList>
    </citation>
    <scope>NUCLEOTIDE SEQUENCE [LARGE SCALE GENOMIC DNA]</scope>
    <source>
        <strain evidence="9">ATCC 1007 / CBS 513.65 / DSM 816 / NCTC 3887 / NRRL 1</strain>
    </source>
</reference>
<evidence type="ECO:0000256" key="2">
    <source>
        <dbReference type="ARBA" id="ARBA00022723"/>
    </source>
</evidence>
<dbReference type="GO" id="GO:0008270">
    <property type="term" value="F:zinc ion binding"/>
    <property type="evidence" value="ECO:0007669"/>
    <property type="project" value="UniProtKB-KW"/>
</dbReference>
<name>A1CTL9_ASPCL</name>
<evidence type="ECO:0000256" key="4">
    <source>
        <dbReference type="ARBA" id="ARBA00022771"/>
    </source>
</evidence>
<keyword evidence="9" id="KW-1185">Reference proteome</keyword>
<feature type="domain" description="RING-type" evidence="7">
    <location>
        <begin position="1"/>
        <end position="70"/>
    </location>
</feature>
<keyword evidence="1" id="KW-0808">Transferase</keyword>